<gene>
    <name evidence="1" type="ORF">CAK95_20470</name>
</gene>
<dbReference type="InterPro" id="IPR036520">
    <property type="entry name" value="UPF0759_sf"/>
</dbReference>
<dbReference type="OrthoDB" id="9780310at2"/>
<reference evidence="1 2" key="1">
    <citation type="submission" date="2017-05" db="EMBL/GenBank/DDBJ databases">
        <title>Full genome sequence of Pseudorhodoplanes sinuspersici.</title>
        <authorList>
            <person name="Dastgheib S.M.M."/>
            <person name="Shavandi M."/>
            <person name="Tirandaz H."/>
        </authorList>
    </citation>
    <scope>NUCLEOTIDE SEQUENCE [LARGE SCALE GENOMIC DNA]</scope>
    <source>
        <strain evidence="1 2">RIPI110</strain>
    </source>
</reference>
<dbReference type="InterPro" id="IPR002763">
    <property type="entry name" value="DUF72"/>
</dbReference>
<protein>
    <recommendedName>
        <fullName evidence="3">DUF72 domain-containing protein</fullName>
    </recommendedName>
</protein>
<evidence type="ECO:0000313" key="2">
    <source>
        <dbReference type="Proteomes" id="UP000194137"/>
    </source>
</evidence>
<dbReference type="Pfam" id="PF01904">
    <property type="entry name" value="DUF72"/>
    <property type="match status" value="1"/>
</dbReference>
<dbReference type="EMBL" id="CP021112">
    <property type="protein sequence ID" value="ARQ03086.1"/>
    <property type="molecule type" value="Genomic_DNA"/>
</dbReference>
<organism evidence="1 2">
    <name type="scientific">Pseudorhodoplanes sinuspersici</name>
    <dbReference type="NCBI Taxonomy" id="1235591"/>
    <lineage>
        <taxon>Bacteria</taxon>
        <taxon>Pseudomonadati</taxon>
        <taxon>Pseudomonadota</taxon>
        <taxon>Alphaproteobacteria</taxon>
        <taxon>Hyphomicrobiales</taxon>
        <taxon>Pseudorhodoplanes</taxon>
    </lineage>
</organism>
<proteinExistence type="predicted"/>
<dbReference type="PANTHER" id="PTHR30348">
    <property type="entry name" value="UNCHARACTERIZED PROTEIN YECE"/>
    <property type="match status" value="1"/>
</dbReference>
<keyword evidence="2" id="KW-1185">Reference proteome</keyword>
<name>A0A1W7A0H9_9HYPH</name>
<dbReference type="AlphaFoldDB" id="A0A1W7A0H9"/>
<dbReference type="KEGG" id="psin:CAK95_20470"/>
<accession>A0A1W7A0H9</accession>
<dbReference type="Gene3D" id="3.20.20.410">
    <property type="entry name" value="Protein of unknown function UPF0759"/>
    <property type="match status" value="1"/>
</dbReference>
<evidence type="ECO:0000313" key="1">
    <source>
        <dbReference type="EMBL" id="ARQ03086.1"/>
    </source>
</evidence>
<dbReference type="SUPFAM" id="SSF117396">
    <property type="entry name" value="TM1631-like"/>
    <property type="match status" value="1"/>
</dbReference>
<evidence type="ECO:0008006" key="3">
    <source>
        <dbReference type="Google" id="ProtNLM"/>
    </source>
</evidence>
<dbReference type="Proteomes" id="UP000194137">
    <property type="component" value="Chromosome"/>
</dbReference>
<sequence length="306" mass="34524">MTQIKQSPPGIPSSPDRKPGFYISRFLRYGCSSVEENGVAGKQGRIYTGIGGWTYEPWRGVFYPTGLPHAQELTYAAQHLTSIEVNGTFYRTQSPATYRKWASEVPDGFVFSLKGPRFAVNRRVLAEAGDSIKKFLHSGVTELGDRLGPLLWQFAPTKKYDEADFGKFLELLPAEFDGRALRHVVEVRHDSFCTPEFTRLLRQFQIPVVFSEHETYPAIADVTADFVYARLQKGEERLKTGYSPKALDAWTARVMTWARGGMPDDLPLVDPATKPKKQSRDVFVYFIHEAKVRAPAAAMALIERLK</sequence>
<dbReference type="PANTHER" id="PTHR30348:SF4">
    <property type="entry name" value="DUF72 DOMAIN-CONTAINING PROTEIN"/>
    <property type="match status" value="1"/>
</dbReference>
<dbReference type="STRING" id="1235591.CAK95_20470"/>